<gene>
    <name evidence="2" type="ORF">J2Z83_003503</name>
</gene>
<feature type="transmembrane region" description="Helical" evidence="1">
    <location>
        <begin position="185"/>
        <end position="204"/>
    </location>
</feature>
<keyword evidence="1" id="KW-1133">Transmembrane helix</keyword>
<keyword evidence="1" id="KW-0812">Transmembrane</keyword>
<comment type="caution">
    <text evidence="2">The sequence shown here is derived from an EMBL/GenBank/DDBJ whole genome shotgun (WGS) entry which is preliminary data.</text>
</comment>
<dbReference type="Proteomes" id="UP001519345">
    <property type="component" value="Unassembled WGS sequence"/>
</dbReference>
<proteinExistence type="predicted"/>
<dbReference type="EMBL" id="JAGGKX010000025">
    <property type="protein sequence ID" value="MBP1971364.1"/>
    <property type="molecule type" value="Genomic_DNA"/>
</dbReference>
<accession>A0ABS4IMY9</accession>
<evidence type="ECO:0000256" key="1">
    <source>
        <dbReference type="SAM" id="Phobius"/>
    </source>
</evidence>
<dbReference type="PROSITE" id="PS51257">
    <property type="entry name" value="PROKAR_LIPOPROTEIN"/>
    <property type="match status" value="1"/>
</dbReference>
<name>A0ABS4IMY9_9BACI</name>
<keyword evidence="1" id="KW-0472">Membrane</keyword>
<reference evidence="2 3" key="1">
    <citation type="submission" date="2021-03" db="EMBL/GenBank/DDBJ databases">
        <title>Genomic Encyclopedia of Type Strains, Phase IV (KMG-IV): sequencing the most valuable type-strain genomes for metagenomic binning, comparative biology and taxonomic classification.</title>
        <authorList>
            <person name="Goeker M."/>
        </authorList>
    </citation>
    <scope>NUCLEOTIDE SEQUENCE [LARGE SCALE GENOMIC DNA]</scope>
    <source>
        <strain evidence="2 3">DSM 25609</strain>
    </source>
</reference>
<keyword evidence="3" id="KW-1185">Reference proteome</keyword>
<evidence type="ECO:0000313" key="2">
    <source>
        <dbReference type="EMBL" id="MBP1971364.1"/>
    </source>
</evidence>
<evidence type="ECO:0000313" key="3">
    <source>
        <dbReference type="Proteomes" id="UP001519345"/>
    </source>
</evidence>
<dbReference type="RefSeq" id="WP_209464427.1">
    <property type="nucleotide sequence ID" value="NZ_CP110224.1"/>
</dbReference>
<evidence type="ECO:0008006" key="4">
    <source>
        <dbReference type="Google" id="ProtNLM"/>
    </source>
</evidence>
<organism evidence="2 3">
    <name type="scientific">Virgibacillus natechei</name>
    <dbReference type="NCBI Taxonomy" id="1216297"/>
    <lineage>
        <taxon>Bacteria</taxon>
        <taxon>Bacillati</taxon>
        <taxon>Bacillota</taxon>
        <taxon>Bacilli</taxon>
        <taxon>Bacillales</taxon>
        <taxon>Bacillaceae</taxon>
        <taxon>Virgibacillus</taxon>
    </lineage>
</organism>
<sequence length="222" mass="24098">MSRNKVLLLGLMTLLLLLTACGNMTLELDNDGSGQVHMEIPNTGMISAGEIENGLERQFSDEESVGDLSINENEEMIEASFQFEDVSSVDSNAYLIPVADYVISDDSRLESLEMIEEDVEFNEDSSGILVRIPGGLNDFNQARVLLPGDVAAHSEGVKIIEEDTIEVSSSGDVYVVYDPNAGIGALAWGLIIIIPVSGAIFYYMRKKNSESSKVEEEGATHA</sequence>
<protein>
    <recommendedName>
        <fullName evidence="4">DUF3153 domain-containing protein</fullName>
    </recommendedName>
</protein>